<dbReference type="InterPro" id="IPR036291">
    <property type="entry name" value="NAD(P)-bd_dom_sf"/>
</dbReference>
<dbReference type="PANTHER" id="PTHR11645">
    <property type="entry name" value="PYRROLINE-5-CARBOXYLATE REDUCTASE"/>
    <property type="match status" value="1"/>
</dbReference>
<dbReference type="FunFam" id="3.40.50.720:FF:000447">
    <property type="entry name" value="NADP dependent oxidoreductase domain containing 1"/>
    <property type="match status" value="1"/>
</dbReference>
<dbReference type="AlphaFoldDB" id="A0A665UVG1"/>
<dbReference type="GO" id="GO:0055129">
    <property type="term" value="P:L-proline biosynthetic process"/>
    <property type="evidence" value="ECO:0007669"/>
    <property type="project" value="TreeGrafter"/>
</dbReference>
<dbReference type="OMA" id="YCDSFGI"/>
<evidence type="ECO:0000256" key="3">
    <source>
        <dbReference type="ARBA" id="ARBA00054560"/>
    </source>
</evidence>
<dbReference type="FunCoup" id="A0A665UVG1">
    <property type="interactions" value="236"/>
</dbReference>
<keyword evidence="2" id="KW-0560">Oxidoreductase</keyword>
<gene>
    <name evidence="6" type="primary">noxred1</name>
</gene>
<comment type="function">
    <text evidence="3">Probable oxidoreductase.</text>
</comment>
<evidence type="ECO:0000313" key="6">
    <source>
        <dbReference type="Ensembl" id="ENSENLP00000023693.1"/>
    </source>
</evidence>
<proteinExistence type="inferred from homology"/>
<accession>A0A665UVG1</accession>
<dbReference type="Proteomes" id="UP000472264">
    <property type="component" value="Chromosome 22"/>
</dbReference>
<evidence type="ECO:0000256" key="2">
    <source>
        <dbReference type="ARBA" id="ARBA00023002"/>
    </source>
</evidence>
<dbReference type="SUPFAM" id="SSF51735">
    <property type="entry name" value="NAD(P)-binding Rossmann-fold domains"/>
    <property type="match status" value="1"/>
</dbReference>
<reference evidence="6" key="1">
    <citation type="submission" date="2021-04" db="EMBL/GenBank/DDBJ databases">
        <authorList>
            <consortium name="Wellcome Sanger Institute Data Sharing"/>
        </authorList>
    </citation>
    <scope>NUCLEOTIDE SEQUENCE [LARGE SCALE GENOMIC DNA]</scope>
</reference>
<comment type="similarity">
    <text evidence="1">Belongs to the pyrroline-5-carboxylate reductase family.</text>
</comment>
<name>A0A665UVG1_ECHNA</name>
<dbReference type="Gene3D" id="3.40.50.720">
    <property type="entry name" value="NAD(P)-binding Rossmann-like Domain"/>
    <property type="match status" value="1"/>
</dbReference>
<dbReference type="GO" id="GO:0004735">
    <property type="term" value="F:pyrroline-5-carboxylate reductase activity"/>
    <property type="evidence" value="ECO:0007669"/>
    <property type="project" value="TreeGrafter"/>
</dbReference>
<reference evidence="6" key="3">
    <citation type="submission" date="2025-09" db="UniProtKB">
        <authorList>
            <consortium name="Ensembl"/>
        </authorList>
    </citation>
    <scope>IDENTIFICATION</scope>
</reference>
<keyword evidence="7" id="KW-1185">Reference proteome</keyword>
<dbReference type="Pfam" id="PF03807">
    <property type="entry name" value="F420_oxidored"/>
    <property type="match status" value="1"/>
</dbReference>
<dbReference type="InParanoid" id="A0A665UVG1"/>
<dbReference type="PANTHER" id="PTHR11645:SF58">
    <property type="entry name" value="NADP-DEPENDENT OXIDOREDUCTASE DOMAIN-CONTAINING PROTEIN 1"/>
    <property type="match status" value="1"/>
</dbReference>
<reference evidence="6" key="2">
    <citation type="submission" date="2025-08" db="UniProtKB">
        <authorList>
            <consortium name="Ensembl"/>
        </authorList>
    </citation>
    <scope>IDENTIFICATION</scope>
</reference>
<feature type="domain" description="Pyrroline-5-carboxylate reductase catalytic N-terminal" evidence="5">
    <location>
        <begin position="77"/>
        <end position="163"/>
    </location>
</feature>
<dbReference type="InterPro" id="IPR028939">
    <property type="entry name" value="P5C_Rdtase_cat_N"/>
</dbReference>
<evidence type="ECO:0000313" key="7">
    <source>
        <dbReference type="Proteomes" id="UP000472264"/>
    </source>
</evidence>
<protein>
    <recommendedName>
        <fullName evidence="4">NADP-dependent oxidoreductase domain-containing protein 1</fullName>
    </recommendedName>
</protein>
<evidence type="ECO:0000259" key="5">
    <source>
        <dbReference type="Pfam" id="PF03807"/>
    </source>
</evidence>
<sequence>MDAAGELQDVAAGLSGLSFGSGLTGEEEKLRPLRARAAGLTFCGLAHALYLCKLAHSLRYLALGACAALSHRDALCVGILGLGRTGKQLLLSLLDMTAIKASHIKVSTRRPQNAGFLQNRVECFFDNGRLAAWADLLFLCCLPSHLPKVCADLHSRLSKHCLVYSFISAVPVARLTKLLRHDFIIKPQYDIVGGATADVWLSCTDLSMALREPLLIEASCPLTMSGGITLNLNWVCTVLYSLLNICTSASLPSSEALSLMNSLFMGKRTHTKTKALILITAMLYFAFPQRPFPWISLTDAQSKETPLLRFLSSNKSMQQRISEAYKSLLETPVSSDSYTLL</sequence>
<evidence type="ECO:0000256" key="4">
    <source>
        <dbReference type="ARBA" id="ARBA00072230"/>
    </source>
</evidence>
<dbReference type="Ensembl" id="ENSENLT00000024474.1">
    <property type="protein sequence ID" value="ENSENLP00000023693.1"/>
    <property type="gene ID" value="ENSENLG00000010714.1"/>
</dbReference>
<organism evidence="6 7">
    <name type="scientific">Echeneis naucrates</name>
    <name type="common">Live sharksucker</name>
    <dbReference type="NCBI Taxonomy" id="173247"/>
    <lineage>
        <taxon>Eukaryota</taxon>
        <taxon>Metazoa</taxon>
        <taxon>Chordata</taxon>
        <taxon>Craniata</taxon>
        <taxon>Vertebrata</taxon>
        <taxon>Euteleostomi</taxon>
        <taxon>Actinopterygii</taxon>
        <taxon>Neopterygii</taxon>
        <taxon>Teleostei</taxon>
        <taxon>Neoteleostei</taxon>
        <taxon>Acanthomorphata</taxon>
        <taxon>Carangaria</taxon>
        <taxon>Carangiformes</taxon>
        <taxon>Echeneidae</taxon>
        <taxon>Echeneis</taxon>
    </lineage>
</organism>
<evidence type="ECO:0000256" key="1">
    <source>
        <dbReference type="ARBA" id="ARBA00005525"/>
    </source>
</evidence>